<dbReference type="EMBL" id="QFNY01000008">
    <property type="protein sequence ID" value="PZP03587.1"/>
    <property type="molecule type" value="Genomic_DNA"/>
</dbReference>
<evidence type="ECO:0000256" key="4">
    <source>
        <dbReference type="ARBA" id="ARBA00012045"/>
    </source>
</evidence>
<dbReference type="PANTHER" id="PTHR42944">
    <property type="entry name" value="ADENINE DNA GLYCOSYLASE"/>
    <property type="match status" value="1"/>
</dbReference>
<keyword evidence="11" id="KW-0411">Iron-sulfur</keyword>
<comment type="cofactor">
    <cofactor evidence="2">
        <name>[4Fe-4S] cluster</name>
        <dbReference type="ChEBI" id="CHEBI:49883"/>
    </cofactor>
</comment>
<proteinExistence type="inferred from homology"/>
<keyword evidence="8" id="KW-0227">DNA damage</keyword>
<evidence type="ECO:0000256" key="1">
    <source>
        <dbReference type="ARBA" id="ARBA00000843"/>
    </source>
</evidence>
<dbReference type="Proteomes" id="UP000249451">
    <property type="component" value="Unassembled WGS sequence"/>
</dbReference>
<dbReference type="SMART" id="SM00478">
    <property type="entry name" value="ENDO3c"/>
    <property type="match status" value="1"/>
</dbReference>
<dbReference type="AlphaFoldDB" id="A0A2W5BEA5"/>
<dbReference type="EC" id="3.2.2.31" evidence="4"/>
<organism evidence="15 16">
    <name type="scientific">Corynebacterium urealyticum</name>
    <dbReference type="NCBI Taxonomy" id="43771"/>
    <lineage>
        <taxon>Bacteria</taxon>
        <taxon>Bacillati</taxon>
        <taxon>Actinomycetota</taxon>
        <taxon>Actinomycetes</taxon>
        <taxon>Mycobacteriales</taxon>
        <taxon>Corynebacteriaceae</taxon>
        <taxon>Corynebacterium</taxon>
    </lineage>
</organism>
<dbReference type="InterPro" id="IPR000445">
    <property type="entry name" value="HhH_motif"/>
</dbReference>
<evidence type="ECO:0000256" key="9">
    <source>
        <dbReference type="ARBA" id="ARBA00022801"/>
    </source>
</evidence>
<evidence type="ECO:0000256" key="12">
    <source>
        <dbReference type="ARBA" id="ARBA00023204"/>
    </source>
</evidence>
<dbReference type="GO" id="GO:0035485">
    <property type="term" value="F:adenine/guanine mispair binding"/>
    <property type="evidence" value="ECO:0007669"/>
    <property type="project" value="TreeGrafter"/>
</dbReference>
<dbReference type="GO" id="GO:0034039">
    <property type="term" value="F:8-oxo-7,8-dihydroguanine DNA N-glycosylase activity"/>
    <property type="evidence" value="ECO:0007669"/>
    <property type="project" value="TreeGrafter"/>
</dbReference>
<evidence type="ECO:0000256" key="6">
    <source>
        <dbReference type="ARBA" id="ARBA00022485"/>
    </source>
</evidence>
<dbReference type="Gene3D" id="1.10.1670.10">
    <property type="entry name" value="Helix-hairpin-Helix base-excision DNA repair enzymes (C-terminal)"/>
    <property type="match status" value="1"/>
</dbReference>
<dbReference type="InterPro" id="IPR003265">
    <property type="entry name" value="HhH-GPD_domain"/>
</dbReference>
<dbReference type="InterPro" id="IPR003651">
    <property type="entry name" value="Endonuclease3_FeS-loop_motif"/>
</dbReference>
<protein>
    <recommendedName>
        <fullName evidence="5">Adenine DNA glycosylase</fullName>
        <ecNumber evidence="4">3.2.2.31</ecNumber>
    </recommendedName>
</protein>
<dbReference type="InterPro" id="IPR004036">
    <property type="entry name" value="Endonuclease-III-like_CS2"/>
</dbReference>
<evidence type="ECO:0000256" key="7">
    <source>
        <dbReference type="ARBA" id="ARBA00022723"/>
    </source>
</evidence>
<reference evidence="15 16" key="1">
    <citation type="submission" date="2017-11" db="EMBL/GenBank/DDBJ databases">
        <title>Infants hospitalized years apart are colonized by the same room-sourced microbial strains.</title>
        <authorList>
            <person name="Brooks B."/>
            <person name="Olm M.R."/>
            <person name="Firek B.A."/>
            <person name="Baker R."/>
            <person name="Thomas B.C."/>
            <person name="Morowitz M.J."/>
            <person name="Banfield J.F."/>
        </authorList>
    </citation>
    <scope>NUCLEOTIDE SEQUENCE [LARGE SCALE GENOMIC DNA]</scope>
    <source>
        <strain evidence="15">S2_012_000_R3_87</strain>
    </source>
</reference>
<evidence type="ECO:0000256" key="11">
    <source>
        <dbReference type="ARBA" id="ARBA00023014"/>
    </source>
</evidence>
<dbReference type="SMART" id="SM00525">
    <property type="entry name" value="FES"/>
    <property type="match status" value="1"/>
</dbReference>
<evidence type="ECO:0000313" key="16">
    <source>
        <dbReference type="Proteomes" id="UP000249451"/>
    </source>
</evidence>
<keyword evidence="6" id="KW-0004">4Fe-4S</keyword>
<keyword evidence="13" id="KW-0326">Glycosidase</keyword>
<comment type="caution">
    <text evidence="15">The sequence shown here is derived from an EMBL/GenBank/DDBJ whole genome shotgun (WGS) entry which is preliminary data.</text>
</comment>
<feature type="domain" description="HhH-GPD" evidence="14">
    <location>
        <begin position="51"/>
        <end position="196"/>
    </location>
</feature>
<evidence type="ECO:0000256" key="3">
    <source>
        <dbReference type="ARBA" id="ARBA00008343"/>
    </source>
</evidence>
<name>A0A2W5BEA5_9CORY</name>
<comment type="similarity">
    <text evidence="3">Belongs to the Nth/MutY family.</text>
</comment>
<dbReference type="InterPro" id="IPR011257">
    <property type="entry name" value="DNA_glycosylase"/>
</dbReference>
<evidence type="ECO:0000256" key="13">
    <source>
        <dbReference type="ARBA" id="ARBA00023295"/>
    </source>
</evidence>
<dbReference type="InterPro" id="IPR023170">
    <property type="entry name" value="HhH_base_excis_C"/>
</dbReference>
<dbReference type="GO" id="GO:0000701">
    <property type="term" value="F:purine-specific mismatch base pair DNA N-glycosylase activity"/>
    <property type="evidence" value="ECO:0007669"/>
    <property type="project" value="UniProtKB-EC"/>
</dbReference>
<evidence type="ECO:0000256" key="8">
    <source>
        <dbReference type="ARBA" id="ARBA00022763"/>
    </source>
</evidence>
<dbReference type="GO" id="GO:0046872">
    <property type="term" value="F:metal ion binding"/>
    <property type="evidence" value="ECO:0007669"/>
    <property type="project" value="UniProtKB-KW"/>
</dbReference>
<dbReference type="GO" id="GO:0006298">
    <property type="term" value="P:mismatch repair"/>
    <property type="evidence" value="ECO:0007669"/>
    <property type="project" value="TreeGrafter"/>
</dbReference>
<evidence type="ECO:0000313" key="15">
    <source>
        <dbReference type="EMBL" id="PZP03587.1"/>
    </source>
</evidence>
<dbReference type="GO" id="GO:0032357">
    <property type="term" value="F:oxidized purine DNA binding"/>
    <property type="evidence" value="ECO:0007669"/>
    <property type="project" value="TreeGrafter"/>
</dbReference>
<accession>A0A2W5BEA5</accession>
<sequence>MTLPTAEGQQETTFDLALISALNHWFARNARDLPWRHIGTSPWAILVSEVMSQQTPVTRVAPRWQAWLQRWPTPAALATAATADVIREWGNLGYPRRALRLQECAQACVDRFGGELPSSVAELESLPGVGSYTARAVAAYAFEQAVPVVDTNVRRVCHRAAHGNFLQGPARSRDLADVADMMPWVDHDPTLDRRGYRNAGHDRDHRDAALLMTASLMELGSLICQARTPQCELCPIAARCAWVAAGKPAPTEEEKSAAARRVQKFEGTDRQVRGLVLKTLRESATTHVAVDEIDQLWPDRVQLSRAVDSLVADRLIERTHAGITLPD</sequence>
<keyword evidence="9" id="KW-0378">Hydrolase</keyword>
<keyword evidence="7" id="KW-0479">Metal-binding</keyword>
<dbReference type="InterPro" id="IPR044298">
    <property type="entry name" value="MIG/MutY"/>
</dbReference>
<dbReference type="PANTHER" id="PTHR42944:SF1">
    <property type="entry name" value="ADENINE DNA GLYCOSYLASE"/>
    <property type="match status" value="1"/>
</dbReference>
<dbReference type="Gene3D" id="1.10.340.30">
    <property type="entry name" value="Hypothetical protein, domain 2"/>
    <property type="match status" value="1"/>
</dbReference>
<dbReference type="GO" id="GO:0051539">
    <property type="term" value="F:4 iron, 4 sulfur cluster binding"/>
    <property type="evidence" value="ECO:0007669"/>
    <property type="project" value="UniProtKB-KW"/>
</dbReference>
<dbReference type="Pfam" id="PF00633">
    <property type="entry name" value="HHH"/>
    <property type="match status" value="1"/>
</dbReference>
<dbReference type="SUPFAM" id="SSF48150">
    <property type="entry name" value="DNA-glycosylase"/>
    <property type="match status" value="1"/>
</dbReference>
<dbReference type="PROSITE" id="PS01155">
    <property type="entry name" value="ENDONUCLEASE_III_2"/>
    <property type="match status" value="1"/>
</dbReference>
<comment type="catalytic activity">
    <reaction evidence="1">
        <text>Hydrolyzes free adenine bases from 7,8-dihydro-8-oxoguanine:adenine mismatched double-stranded DNA, leaving an apurinic site.</text>
        <dbReference type="EC" id="3.2.2.31"/>
    </reaction>
</comment>
<dbReference type="GO" id="GO:0006284">
    <property type="term" value="P:base-excision repair"/>
    <property type="evidence" value="ECO:0007669"/>
    <property type="project" value="InterPro"/>
</dbReference>
<gene>
    <name evidence="15" type="ORF">DI609_00740</name>
</gene>
<evidence type="ECO:0000256" key="2">
    <source>
        <dbReference type="ARBA" id="ARBA00001966"/>
    </source>
</evidence>
<evidence type="ECO:0000256" key="5">
    <source>
        <dbReference type="ARBA" id="ARBA00022023"/>
    </source>
</evidence>
<keyword evidence="10" id="KW-0408">Iron</keyword>
<evidence type="ECO:0000256" key="10">
    <source>
        <dbReference type="ARBA" id="ARBA00023004"/>
    </source>
</evidence>
<keyword evidence="12" id="KW-0234">DNA repair</keyword>
<evidence type="ECO:0000259" key="14">
    <source>
        <dbReference type="SMART" id="SM00478"/>
    </source>
</evidence>
<dbReference type="CDD" id="cd00056">
    <property type="entry name" value="ENDO3c"/>
    <property type="match status" value="1"/>
</dbReference>
<dbReference type="Pfam" id="PF00730">
    <property type="entry name" value="HhH-GPD"/>
    <property type="match status" value="1"/>
</dbReference>